<evidence type="ECO:0000313" key="2">
    <source>
        <dbReference type="WBParaSite" id="JU765_v2.g3765.t1"/>
    </source>
</evidence>
<sequence>MSTITRLERAAPIFARVSGLIRSGQLKWEDRPLWYDIYAAHPPFEDPNWDLKMPKADEPVRKLFYKEDVLRAKFYNRFRSAGIIQIENSNKESLSQQFIEQYETELKENPNSTEEEIFNKTISVLEENGLLKMRKTVSSNSST</sequence>
<reference evidence="2" key="1">
    <citation type="submission" date="2022-11" db="UniProtKB">
        <authorList>
            <consortium name="WormBaseParasite"/>
        </authorList>
    </citation>
    <scope>IDENTIFICATION</scope>
</reference>
<accession>A0AC34R646</accession>
<protein>
    <submittedName>
        <fullName evidence="2">Ribosomal protein S23 mitochondrial conserved domain-containing protein</fullName>
    </submittedName>
</protein>
<proteinExistence type="predicted"/>
<name>A0AC34R646_9BILA</name>
<evidence type="ECO:0000313" key="1">
    <source>
        <dbReference type="Proteomes" id="UP000887576"/>
    </source>
</evidence>
<dbReference type="Proteomes" id="UP000887576">
    <property type="component" value="Unplaced"/>
</dbReference>
<organism evidence="1 2">
    <name type="scientific">Panagrolaimus sp. JU765</name>
    <dbReference type="NCBI Taxonomy" id="591449"/>
    <lineage>
        <taxon>Eukaryota</taxon>
        <taxon>Metazoa</taxon>
        <taxon>Ecdysozoa</taxon>
        <taxon>Nematoda</taxon>
        <taxon>Chromadorea</taxon>
        <taxon>Rhabditida</taxon>
        <taxon>Tylenchina</taxon>
        <taxon>Panagrolaimomorpha</taxon>
        <taxon>Panagrolaimoidea</taxon>
        <taxon>Panagrolaimidae</taxon>
        <taxon>Panagrolaimus</taxon>
    </lineage>
</organism>
<dbReference type="WBParaSite" id="JU765_v2.g3765.t1">
    <property type="protein sequence ID" value="JU765_v2.g3765.t1"/>
    <property type="gene ID" value="JU765_v2.g3765"/>
</dbReference>